<proteinExistence type="predicted"/>
<sequence length="159" mass="17274">MQISRHYPKNPPKVGTILLTSYGSLAHENEMPKARAAEALKMGKQITDGFDDDSQHLAALMLLLSDVPEDPLLKASAAQKGSVLGLASLSYLIYRHSFGAKARQILTDGGGVFLLTLMGEQDAPSADVKVFGTWQEYQNFLEPILRDGDFGSENVSSFS</sequence>
<comment type="caution">
    <text evidence="1">The sequence shown here is derived from an EMBL/GenBank/DDBJ whole genome shotgun (WGS) entry which is preliminary data.</text>
</comment>
<dbReference type="Proteomes" id="UP000549134">
    <property type="component" value="Unassembled WGS sequence"/>
</dbReference>
<dbReference type="RefSeq" id="WP_080520545.1">
    <property type="nucleotide sequence ID" value="NZ_CP020369.1"/>
</dbReference>
<dbReference type="EMBL" id="JACAQK010000044">
    <property type="protein sequence ID" value="NWD40105.1"/>
    <property type="molecule type" value="Genomic_DNA"/>
</dbReference>
<evidence type="ECO:0000313" key="2">
    <source>
        <dbReference type="Proteomes" id="UP000549134"/>
    </source>
</evidence>
<evidence type="ECO:0000313" key="1">
    <source>
        <dbReference type="EMBL" id="NWD40105.1"/>
    </source>
</evidence>
<accession>A0A7Y8AXG0</accession>
<organism evidence="1 2">
    <name type="scientific">Pseudomonas tolaasii</name>
    <dbReference type="NCBI Taxonomy" id="29442"/>
    <lineage>
        <taxon>Bacteria</taxon>
        <taxon>Pseudomonadati</taxon>
        <taxon>Pseudomonadota</taxon>
        <taxon>Gammaproteobacteria</taxon>
        <taxon>Pseudomonadales</taxon>
        <taxon>Pseudomonadaceae</taxon>
        <taxon>Pseudomonas</taxon>
    </lineage>
</organism>
<dbReference type="AlphaFoldDB" id="A0A7Y8AXG0"/>
<gene>
    <name evidence="1" type="ORF">HX787_30060</name>
</gene>
<protein>
    <submittedName>
        <fullName evidence="1">Uncharacterized protein</fullName>
    </submittedName>
</protein>
<reference evidence="1 2" key="1">
    <citation type="submission" date="2020-04" db="EMBL/GenBank/DDBJ databases">
        <title>Molecular characterization of pseudomonads from Agaricus bisporus reveal novel blotch 2 pathogens in Western Europe.</title>
        <authorList>
            <person name="Taparia T."/>
            <person name="Krijger M."/>
            <person name="Haynes E."/>
            <person name="Elpinstone J.G."/>
            <person name="Noble R."/>
            <person name="Van Der Wolf J."/>
        </authorList>
    </citation>
    <scope>NUCLEOTIDE SEQUENCE [LARGE SCALE GENOMIC DNA]</scope>
    <source>
        <strain evidence="1 2">IPO3746</strain>
    </source>
</reference>
<name>A0A7Y8AXG0_PSETO</name>
<dbReference type="GeneID" id="55847874"/>